<evidence type="ECO:0000313" key="2">
    <source>
        <dbReference type="EMBL" id="KAF2899862.1"/>
    </source>
</evidence>
<dbReference type="Proteomes" id="UP000801492">
    <property type="component" value="Unassembled WGS sequence"/>
</dbReference>
<protein>
    <submittedName>
        <fullName evidence="2">Uncharacterized protein</fullName>
    </submittedName>
</protein>
<dbReference type="EMBL" id="VTPC01002575">
    <property type="protein sequence ID" value="KAF2899862.1"/>
    <property type="molecule type" value="Genomic_DNA"/>
</dbReference>
<evidence type="ECO:0000256" key="1">
    <source>
        <dbReference type="SAM" id="Phobius"/>
    </source>
</evidence>
<sequence length="162" mass="18215">MKERSTLWIHSQIKACMDAADCQPDFCLDLFEPSGHGRRKRQTGDVIEIVDAHPTAQAMTKKYNDSIHFTKFKENIEYTVLMPSEFYHKTTTLENSCSTFLVIAGVLGCLLFLSAFIMCWLALRLHTALLGGVNGTKNIDQLVGNSGRHYHETGYTGRPTTQ</sequence>
<keyword evidence="1" id="KW-0812">Transmembrane</keyword>
<dbReference type="PANTHER" id="PTHR39959">
    <property type="entry name" value="RE44287P-RELATED"/>
    <property type="match status" value="1"/>
</dbReference>
<keyword evidence="3" id="KW-1185">Reference proteome</keyword>
<keyword evidence="1" id="KW-0472">Membrane</keyword>
<feature type="transmembrane region" description="Helical" evidence="1">
    <location>
        <begin position="100"/>
        <end position="123"/>
    </location>
</feature>
<evidence type="ECO:0000313" key="3">
    <source>
        <dbReference type="Proteomes" id="UP000801492"/>
    </source>
</evidence>
<gene>
    <name evidence="2" type="ORF">ILUMI_06324</name>
</gene>
<accession>A0A8K0GFH4</accession>
<reference evidence="2" key="1">
    <citation type="submission" date="2019-08" db="EMBL/GenBank/DDBJ databases">
        <title>The genome of the North American firefly Photinus pyralis.</title>
        <authorList>
            <consortium name="Photinus pyralis genome working group"/>
            <person name="Fallon T.R."/>
            <person name="Sander Lower S.E."/>
            <person name="Weng J.-K."/>
        </authorList>
    </citation>
    <scope>NUCLEOTIDE SEQUENCE</scope>
    <source>
        <strain evidence="2">TRF0915ILg1</strain>
        <tissue evidence="2">Whole body</tissue>
    </source>
</reference>
<keyword evidence="1" id="KW-1133">Transmembrane helix</keyword>
<proteinExistence type="predicted"/>
<comment type="caution">
    <text evidence="2">The sequence shown here is derived from an EMBL/GenBank/DDBJ whole genome shotgun (WGS) entry which is preliminary data.</text>
</comment>
<organism evidence="2 3">
    <name type="scientific">Ignelater luminosus</name>
    <name type="common">Cucubano</name>
    <name type="synonym">Pyrophorus luminosus</name>
    <dbReference type="NCBI Taxonomy" id="2038154"/>
    <lineage>
        <taxon>Eukaryota</taxon>
        <taxon>Metazoa</taxon>
        <taxon>Ecdysozoa</taxon>
        <taxon>Arthropoda</taxon>
        <taxon>Hexapoda</taxon>
        <taxon>Insecta</taxon>
        <taxon>Pterygota</taxon>
        <taxon>Neoptera</taxon>
        <taxon>Endopterygota</taxon>
        <taxon>Coleoptera</taxon>
        <taxon>Polyphaga</taxon>
        <taxon>Elateriformia</taxon>
        <taxon>Elateroidea</taxon>
        <taxon>Elateridae</taxon>
        <taxon>Agrypninae</taxon>
        <taxon>Pyrophorini</taxon>
        <taxon>Ignelater</taxon>
    </lineage>
</organism>
<dbReference type="AlphaFoldDB" id="A0A8K0GFH4"/>
<dbReference type="OrthoDB" id="8249838at2759"/>
<name>A0A8K0GFH4_IGNLU</name>
<dbReference type="PANTHER" id="PTHR39959:SF1">
    <property type="entry name" value="ZP DOMAIN-CONTAINING PROTEIN"/>
    <property type="match status" value="1"/>
</dbReference>